<protein>
    <submittedName>
        <fullName evidence="1">Uncharacterized protein</fullName>
    </submittedName>
</protein>
<gene>
    <name evidence="1" type="ORF">S01H4_01465</name>
</gene>
<evidence type="ECO:0000313" key="1">
    <source>
        <dbReference type="EMBL" id="GAG69244.1"/>
    </source>
</evidence>
<reference evidence="1" key="1">
    <citation type="journal article" date="2014" name="Front. Microbiol.">
        <title>High frequency of phylogenetically diverse reductive dehalogenase-homologous genes in deep subseafloor sedimentary metagenomes.</title>
        <authorList>
            <person name="Kawai M."/>
            <person name="Futagami T."/>
            <person name="Toyoda A."/>
            <person name="Takaki Y."/>
            <person name="Nishi S."/>
            <person name="Hori S."/>
            <person name="Arai W."/>
            <person name="Tsubouchi T."/>
            <person name="Morono Y."/>
            <person name="Uchiyama I."/>
            <person name="Ito T."/>
            <person name="Fujiyama A."/>
            <person name="Inagaki F."/>
            <person name="Takami H."/>
        </authorList>
    </citation>
    <scope>NUCLEOTIDE SEQUENCE</scope>
    <source>
        <strain evidence="1">Expedition CK06-06</strain>
    </source>
</reference>
<feature type="non-terminal residue" evidence="1">
    <location>
        <position position="123"/>
    </location>
</feature>
<proteinExistence type="predicted"/>
<name>X0ZIN5_9ZZZZ</name>
<sequence>MNKIIKIFIIFTLFALVLCTGCIEGIFEETKAEEINVDTDIETEKKEQKINKASIGTVAKTELLQLVPREDYSISINIPSGWNIYTGGECSTRSILVRDPYSELKQLFYFSEAGPVYTSQQMK</sequence>
<comment type="caution">
    <text evidence="1">The sequence shown here is derived from an EMBL/GenBank/DDBJ whole genome shotgun (WGS) entry which is preliminary data.</text>
</comment>
<organism evidence="1">
    <name type="scientific">marine sediment metagenome</name>
    <dbReference type="NCBI Taxonomy" id="412755"/>
    <lineage>
        <taxon>unclassified sequences</taxon>
        <taxon>metagenomes</taxon>
        <taxon>ecological metagenomes</taxon>
    </lineage>
</organism>
<dbReference type="EMBL" id="BART01000267">
    <property type="protein sequence ID" value="GAG69244.1"/>
    <property type="molecule type" value="Genomic_DNA"/>
</dbReference>
<dbReference type="AlphaFoldDB" id="X0ZIN5"/>
<accession>X0ZIN5</accession>